<dbReference type="AlphaFoldDB" id="A0A0C3G522"/>
<dbReference type="Proteomes" id="UP000054166">
    <property type="component" value="Unassembled WGS sequence"/>
</dbReference>
<feature type="domain" description="DUF4246" evidence="3">
    <location>
        <begin position="18"/>
        <end position="109"/>
    </location>
</feature>
<organism evidence="4 5">
    <name type="scientific">Piloderma croceum (strain F 1598)</name>
    <dbReference type="NCBI Taxonomy" id="765440"/>
    <lineage>
        <taxon>Eukaryota</taxon>
        <taxon>Fungi</taxon>
        <taxon>Dikarya</taxon>
        <taxon>Basidiomycota</taxon>
        <taxon>Agaricomycotina</taxon>
        <taxon>Agaricomycetes</taxon>
        <taxon>Agaricomycetidae</taxon>
        <taxon>Atheliales</taxon>
        <taxon>Atheliaceae</taxon>
        <taxon>Piloderma</taxon>
    </lineage>
</organism>
<dbReference type="HOGENOM" id="CLU_012066_2_0_1"/>
<evidence type="ECO:0000313" key="4">
    <source>
        <dbReference type="EMBL" id="KIM86924.1"/>
    </source>
</evidence>
<evidence type="ECO:0000313" key="5">
    <source>
        <dbReference type="Proteomes" id="UP000054166"/>
    </source>
</evidence>
<dbReference type="OrthoDB" id="415532at2759"/>
<dbReference type="InParanoid" id="A0A0C3G522"/>
<gene>
    <name evidence="4" type="ORF">PILCRDRAFT_815378</name>
</gene>
<keyword evidence="5" id="KW-1185">Reference proteome</keyword>
<dbReference type="InterPro" id="IPR049207">
    <property type="entry name" value="DUF4246_N"/>
</dbReference>
<dbReference type="PANTHER" id="PTHR33119">
    <property type="entry name" value="IFI3P"/>
    <property type="match status" value="1"/>
</dbReference>
<reference evidence="5" key="2">
    <citation type="submission" date="2015-01" db="EMBL/GenBank/DDBJ databases">
        <title>Evolutionary Origins and Diversification of the Mycorrhizal Mutualists.</title>
        <authorList>
            <consortium name="DOE Joint Genome Institute"/>
            <consortium name="Mycorrhizal Genomics Consortium"/>
            <person name="Kohler A."/>
            <person name="Kuo A."/>
            <person name="Nagy L.G."/>
            <person name="Floudas D."/>
            <person name="Copeland A."/>
            <person name="Barry K.W."/>
            <person name="Cichocki N."/>
            <person name="Veneault-Fourrey C."/>
            <person name="LaButti K."/>
            <person name="Lindquist E.A."/>
            <person name="Lipzen A."/>
            <person name="Lundell T."/>
            <person name="Morin E."/>
            <person name="Murat C."/>
            <person name="Riley R."/>
            <person name="Ohm R."/>
            <person name="Sun H."/>
            <person name="Tunlid A."/>
            <person name="Henrissat B."/>
            <person name="Grigoriev I.V."/>
            <person name="Hibbett D.S."/>
            <person name="Martin F."/>
        </authorList>
    </citation>
    <scope>NUCLEOTIDE SEQUENCE [LARGE SCALE GENOMIC DNA]</scope>
    <source>
        <strain evidence="5">F 1598</strain>
    </source>
</reference>
<dbReference type="Pfam" id="PF14033">
    <property type="entry name" value="DUF4246"/>
    <property type="match status" value="1"/>
</dbReference>
<dbReference type="InterPro" id="IPR025340">
    <property type="entry name" value="DUF4246"/>
</dbReference>
<dbReference type="STRING" id="765440.A0A0C3G522"/>
<dbReference type="EMBL" id="KN832980">
    <property type="protein sequence ID" value="KIM86924.1"/>
    <property type="molecule type" value="Genomic_DNA"/>
</dbReference>
<sequence>MSATTESDHPPKLTRYQLPGFGLPLNFAPHDKFTSYDYNPTTHGTDSTFHPAEGDCGPLYPNALDSDAQLSLTTLREFTMMQLMNQLTDKPDWDTKIFDETIVAKWKAEALSASAMDITESMFTWCIDEIRYKSKEFQETGVISAYDGDIVKSDIVIPSSLRHALKASVAPLEDLLEEFRDWHPGSDGTVLDLVHPSLFPVVYGRTIILRDTLVGLDDCVDKCGDGETLGVPPAEELMHYPRLGSPWSDPYSRKFQWLPCEVGFESDKVKIKSYINNLHPKTHGPLYQLIERIIELAIPLWNKTLTPLKPRNYTLPRIDYDGCSYDPDPEDFPEEEKPQRLPNETDDDFRDRRDQWVRDTRRVIRPEPGRFEPPRAQNKVDLKREYEDRGLQIIVKLANIHLTPEKPNYGGGTWHVEGQLNEHICATALYYYDNANITESRISFRQQSYTDTMDIEYEQGQHDWLPEVFGCEQDGSSVQYVGDIVAKEGRLLTFPNVFQHRVLPFELLDKSKVGHRKILALFLVDPHIRIISSANVPCQQREWWGQEIVERGLFPTLPGEIVNGIIRAVAEFPIGIEEAKELRLELMEERKVFAKVQDKNYTSTFFALCEH</sequence>
<evidence type="ECO:0000259" key="3">
    <source>
        <dbReference type="Pfam" id="PF21666"/>
    </source>
</evidence>
<dbReference type="Pfam" id="PF21666">
    <property type="entry name" value="DUF4246_N"/>
    <property type="match status" value="1"/>
</dbReference>
<dbReference type="InterPro" id="IPR049192">
    <property type="entry name" value="DUF4246_C"/>
</dbReference>
<evidence type="ECO:0000259" key="2">
    <source>
        <dbReference type="Pfam" id="PF14033"/>
    </source>
</evidence>
<evidence type="ECO:0000256" key="1">
    <source>
        <dbReference type="SAM" id="MobiDB-lite"/>
    </source>
</evidence>
<feature type="domain" description="DUF4246" evidence="2">
    <location>
        <begin position="120"/>
        <end position="546"/>
    </location>
</feature>
<reference evidence="4 5" key="1">
    <citation type="submission" date="2014-04" db="EMBL/GenBank/DDBJ databases">
        <authorList>
            <consortium name="DOE Joint Genome Institute"/>
            <person name="Kuo A."/>
            <person name="Tarkka M."/>
            <person name="Buscot F."/>
            <person name="Kohler A."/>
            <person name="Nagy L.G."/>
            <person name="Floudas D."/>
            <person name="Copeland A."/>
            <person name="Barry K.W."/>
            <person name="Cichocki N."/>
            <person name="Veneault-Fourrey C."/>
            <person name="LaButti K."/>
            <person name="Lindquist E.A."/>
            <person name="Lipzen A."/>
            <person name="Lundell T."/>
            <person name="Morin E."/>
            <person name="Murat C."/>
            <person name="Sun H."/>
            <person name="Tunlid A."/>
            <person name="Henrissat B."/>
            <person name="Grigoriev I.V."/>
            <person name="Hibbett D.S."/>
            <person name="Martin F."/>
            <person name="Nordberg H.P."/>
            <person name="Cantor M.N."/>
            <person name="Hua S.X."/>
        </authorList>
    </citation>
    <scope>NUCLEOTIDE SEQUENCE [LARGE SCALE GENOMIC DNA]</scope>
    <source>
        <strain evidence="4 5">F 1598</strain>
    </source>
</reference>
<accession>A0A0C3G522</accession>
<proteinExistence type="predicted"/>
<protein>
    <submittedName>
        <fullName evidence="4">Uncharacterized protein</fullName>
    </submittedName>
</protein>
<name>A0A0C3G522_PILCF</name>
<feature type="region of interest" description="Disordered" evidence="1">
    <location>
        <begin position="324"/>
        <end position="348"/>
    </location>
</feature>
<dbReference type="PANTHER" id="PTHR33119:SF1">
    <property type="entry name" value="FE2OG DIOXYGENASE DOMAIN-CONTAINING PROTEIN"/>
    <property type="match status" value="1"/>
</dbReference>